<dbReference type="PANTHER" id="PTHR42973:SF39">
    <property type="entry name" value="FAD-BINDING PCMH-TYPE DOMAIN-CONTAINING PROTEIN"/>
    <property type="match status" value="1"/>
</dbReference>
<proteinExistence type="inferred from homology"/>
<evidence type="ECO:0000259" key="6">
    <source>
        <dbReference type="PROSITE" id="PS51387"/>
    </source>
</evidence>
<name>A0A2P8QBF3_9ACTN</name>
<dbReference type="OrthoDB" id="9775082at2"/>
<gene>
    <name evidence="7" type="ORF">C6Y14_10445</name>
</gene>
<evidence type="ECO:0000313" key="8">
    <source>
        <dbReference type="Proteomes" id="UP000240429"/>
    </source>
</evidence>
<keyword evidence="8" id="KW-1185">Reference proteome</keyword>
<dbReference type="SUPFAM" id="SSF56176">
    <property type="entry name" value="FAD-binding/transporter-associated domain-like"/>
    <property type="match status" value="1"/>
</dbReference>
<dbReference type="Proteomes" id="UP000240429">
    <property type="component" value="Unassembled WGS sequence"/>
</dbReference>
<dbReference type="InterPro" id="IPR036318">
    <property type="entry name" value="FAD-bd_PCMH-like_sf"/>
</dbReference>
<dbReference type="GO" id="GO:0016491">
    <property type="term" value="F:oxidoreductase activity"/>
    <property type="evidence" value="ECO:0007669"/>
    <property type="project" value="UniProtKB-KW"/>
</dbReference>
<sequence length="466" mass="48390">MSPGRTVLVPGDPGYEDEVGGFQTGFAQRPDAVFAARSAEDVAAAVTYAAAEGLPVGVQATGHGLPGDAEGGVLITTRRMDAVTVDARARTVRVQAGVTWRQVVEAAGPYGLAPLNGSAPGVGAVAYTLGGGLGLLAREFGYAADHVRSLDVVTADGRLRHVTAESSEPSDDGGLFWGLLGGGANLGVVTELEIGLAPVSRLYGGALAFDGRAVDPVAALRAYERWTETVPDALTSSFAAVPYPDVPALPPQLRGRYVVSVRVAYTGTAADGERLVAPLRGIGPVLADSLREMPYAESSTIHSDPDFPHAYYGDSAVLGTLDPDAVDPMDAVHVVDAMGELLALTGPDAPSMYVVQVNHLGGALARPRPNAVPHREGRFLVRVLGGVDGPARELLHRALATVEPWTIGRALNFAYGAGGTGGADTLGARGLYDPRTRERLAGLKSQYDPANLFRRNYGVAAVSSRA</sequence>
<dbReference type="InterPro" id="IPR016166">
    <property type="entry name" value="FAD-bd_PCMH"/>
</dbReference>
<protein>
    <submittedName>
        <fullName evidence="7">FAD-linked oxidoreductase</fullName>
    </submittedName>
</protein>
<comment type="cofactor">
    <cofactor evidence="1">
        <name>FAD</name>
        <dbReference type="ChEBI" id="CHEBI:57692"/>
    </cofactor>
</comment>
<dbReference type="Gene3D" id="3.40.462.20">
    <property type="match status" value="1"/>
</dbReference>
<evidence type="ECO:0000256" key="4">
    <source>
        <dbReference type="ARBA" id="ARBA00022827"/>
    </source>
</evidence>
<evidence type="ECO:0000256" key="2">
    <source>
        <dbReference type="ARBA" id="ARBA00005466"/>
    </source>
</evidence>
<dbReference type="InterPro" id="IPR006093">
    <property type="entry name" value="Oxy_OxRdtase_FAD_BS"/>
</dbReference>
<dbReference type="InterPro" id="IPR016167">
    <property type="entry name" value="FAD-bd_PCMH_sub1"/>
</dbReference>
<dbReference type="GO" id="GO:0071949">
    <property type="term" value="F:FAD binding"/>
    <property type="evidence" value="ECO:0007669"/>
    <property type="project" value="InterPro"/>
</dbReference>
<evidence type="ECO:0000256" key="1">
    <source>
        <dbReference type="ARBA" id="ARBA00001974"/>
    </source>
</evidence>
<dbReference type="PROSITE" id="PS00862">
    <property type="entry name" value="OX2_COVAL_FAD"/>
    <property type="match status" value="1"/>
</dbReference>
<keyword evidence="4" id="KW-0274">FAD</keyword>
<evidence type="ECO:0000256" key="5">
    <source>
        <dbReference type="ARBA" id="ARBA00023002"/>
    </source>
</evidence>
<feature type="domain" description="FAD-binding PCMH-type" evidence="6">
    <location>
        <begin position="26"/>
        <end position="199"/>
    </location>
</feature>
<comment type="similarity">
    <text evidence="2">Belongs to the oxygen-dependent FAD-linked oxidoreductase family.</text>
</comment>
<accession>A0A2P8QBF3</accession>
<dbReference type="EMBL" id="PYBJ01000005">
    <property type="protein sequence ID" value="PSM43587.1"/>
    <property type="molecule type" value="Genomic_DNA"/>
</dbReference>
<dbReference type="InterPro" id="IPR016169">
    <property type="entry name" value="FAD-bd_PCMH_sub2"/>
</dbReference>
<dbReference type="PANTHER" id="PTHR42973">
    <property type="entry name" value="BINDING OXIDOREDUCTASE, PUTATIVE (AFU_ORTHOLOGUE AFUA_1G17690)-RELATED"/>
    <property type="match status" value="1"/>
</dbReference>
<dbReference type="Gene3D" id="3.30.465.10">
    <property type="match status" value="1"/>
</dbReference>
<keyword evidence="3" id="KW-0285">Flavoprotein</keyword>
<reference evidence="7 8" key="1">
    <citation type="submission" date="2018-03" db="EMBL/GenBank/DDBJ databases">
        <title>Streptomyces dioscori sp. nov., a novel endophytic actinobacterium isolated from bulbil of Dioscorea bulbifera L.</title>
        <authorList>
            <person name="Zhikuan W."/>
        </authorList>
    </citation>
    <scope>NUCLEOTIDE SEQUENCE [LARGE SCALE GENOMIC DNA]</scope>
    <source>
        <strain evidence="7 8">A217</strain>
    </source>
</reference>
<dbReference type="Pfam" id="PF01565">
    <property type="entry name" value="FAD_binding_4"/>
    <property type="match status" value="1"/>
</dbReference>
<evidence type="ECO:0000313" key="7">
    <source>
        <dbReference type="EMBL" id="PSM43587.1"/>
    </source>
</evidence>
<dbReference type="PROSITE" id="PS51387">
    <property type="entry name" value="FAD_PCMH"/>
    <property type="match status" value="1"/>
</dbReference>
<dbReference type="AlphaFoldDB" id="A0A2P8QBF3"/>
<dbReference type="InterPro" id="IPR050416">
    <property type="entry name" value="FAD-linked_Oxidoreductase"/>
</dbReference>
<dbReference type="InterPro" id="IPR006094">
    <property type="entry name" value="Oxid_FAD_bind_N"/>
</dbReference>
<keyword evidence="5" id="KW-0560">Oxidoreductase</keyword>
<organism evidence="7 8">
    <name type="scientific">Streptomyces dioscori</name>
    <dbReference type="NCBI Taxonomy" id="2109333"/>
    <lineage>
        <taxon>Bacteria</taxon>
        <taxon>Bacillati</taxon>
        <taxon>Actinomycetota</taxon>
        <taxon>Actinomycetes</taxon>
        <taxon>Kitasatosporales</taxon>
        <taxon>Streptomycetaceae</taxon>
        <taxon>Streptomyces</taxon>
        <taxon>Streptomyces aurantiacus group</taxon>
    </lineage>
</organism>
<dbReference type="Gene3D" id="3.30.43.10">
    <property type="entry name" value="Uridine Diphospho-n-acetylenolpyruvylglucosamine Reductase, domain 2"/>
    <property type="match status" value="1"/>
</dbReference>
<evidence type="ECO:0000256" key="3">
    <source>
        <dbReference type="ARBA" id="ARBA00022630"/>
    </source>
</evidence>
<comment type="caution">
    <text evidence="7">The sequence shown here is derived from an EMBL/GenBank/DDBJ whole genome shotgun (WGS) entry which is preliminary data.</text>
</comment>